<dbReference type="PANTHER" id="PTHR48111">
    <property type="entry name" value="REGULATOR OF RPOS"/>
    <property type="match status" value="1"/>
</dbReference>
<dbReference type="SMART" id="SM00862">
    <property type="entry name" value="Trans_reg_C"/>
    <property type="match status" value="1"/>
</dbReference>
<feature type="domain" description="OmpR/PhoB-type" evidence="9">
    <location>
        <begin position="124"/>
        <end position="221"/>
    </location>
</feature>
<keyword evidence="3" id="KW-0805">Transcription regulation</keyword>
<reference evidence="10 11" key="1">
    <citation type="submission" date="2023-02" db="EMBL/GenBank/DDBJ databases">
        <title>Complete genome sequence of a novel bacterium Oceanimonas sp. NTOU-MSR1 isolated from marine coast sediment.</title>
        <authorList>
            <person name="Yang H.-T."/>
            <person name="Chen Y.-L."/>
            <person name="Ho Y.-N."/>
        </authorList>
    </citation>
    <scope>NUCLEOTIDE SEQUENCE [LARGE SCALE GENOMIC DNA]</scope>
    <source>
        <strain evidence="10 11">NTOU-MSR1</strain>
    </source>
</reference>
<feature type="DNA-binding region" description="OmpR/PhoB-type" evidence="7">
    <location>
        <begin position="124"/>
        <end position="221"/>
    </location>
</feature>
<accession>A0AA50KPF6</accession>
<dbReference type="PROSITE" id="PS50110">
    <property type="entry name" value="RESPONSE_REGULATORY"/>
    <property type="match status" value="1"/>
</dbReference>
<evidence type="ECO:0000256" key="5">
    <source>
        <dbReference type="ARBA" id="ARBA00023163"/>
    </source>
</evidence>
<evidence type="ECO:0000256" key="3">
    <source>
        <dbReference type="ARBA" id="ARBA00023015"/>
    </source>
</evidence>
<dbReference type="InterPro" id="IPR036388">
    <property type="entry name" value="WH-like_DNA-bd_sf"/>
</dbReference>
<dbReference type="Gene3D" id="1.10.10.10">
    <property type="entry name" value="Winged helix-like DNA-binding domain superfamily/Winged helix DNA-binding domain"/>
    <property type="match status" value="1"/>
</dbReference>
<dbReference type="GO" id="GO:0005829">
    <property type="term" value="C:cytosol"/>
    <property type="evidence" value="ECO:0007669"/>
    <property type="project" value="TreeGrafter"/>
</dbReference>
<dbReference type="GO" id="GO:0000156">
    <property type="term" value="F:phosphorelay response regulator activity"/>
    <property type="evidence" value="ECO:0007669"/>
    <property type="project" value="TreeGrafter"/>
</dbReference>
<organism evidence="10 11">
    <name type="scientific">Oceanimonas pelagia</name>
    <dbReference type="NCBI Taxonomy" id="3028314"/>
    <lineage>
        <taxon>Bacteria</taxon>
        <taxon>Pseudomonadati</taxon>
        <taxon>Pseudomonadota</taxon>
        <taxon>Gammaproteobacteria</taxon>
        <taxon>Aeromonadales</taxon>
        <taxon>Aeromonadaceae</taxon>
        <taxon>Oceanimonas</taxon>
    </lineage>
</organism>
<gene>
    <name evidence="10" type="ORF">PU634_04255</name>
</gene>
<dbReference type="GO" id="GO:0000976">
    <property type="term" value="F:transcription cis-regulatory region binding"/>
    <property type="evidence" value="ECO:0007669"/>
    <property type="project" value="TreeGrafter"/>
</dbReference>
<sequence length="226" mass="25076">MRILVVEDNPDILVNIVDYLGLKGCVVDALGNGAAAEALLARQEFDLLVLDLGLPGLDGLELCRRLRRELNPMPVLMLTARDTLHDKLAGFEVGADDYLVKPFALPELWSRIQAVLKRSQRQLVRRLTVADLTLDLDTLRVSRQGRNINLNPKCLKLLEVLMKQSPGVVSRATLASQLWADEPPDSDGLKSHIYLLRSAIDKPFDRPLLHTVHGQGYRLAATDSCA</sequence>
<dbReference type="GO" id="GO:0006355">
    <property type="term" value="P:regulation of DNA-templated transcription"/>
    <property type="evidence" value="ECO:0007669"/>
    <property type="project" value="InterPro"/>
</dbReference>
<dbReference type="CDD" id="cd17624">
    <property type="entry name" value="REC_OmpR_PmrA-like"/>
    <property type="match status" value="1"/>
</dbReference>
<dbReference type="SMART" id="SM00448">
    <property type="entry name" value="REC"/>
    <property type="match status" value="1"/>
</dbReference>
<evidence type="ECO:0000256" key="1">
    <source>
        <dbReference type="ARBA" id="ARBA00022553"/>
    </source>
</evidence>
<dbReference type="InterPro" id="IPR001789">
    <property type="entry name" value="Sig_transdc_resp-reg_receiver"/>
</dbReference>
<dbReference type="InterPro" id="IPR039420">
    <property type="entry name" value="WalR-like"/>
</dbReference>
<evidence type="ECO:0000256" key="7">
    <source>
        <dbReference type="PROSITE-ProRule" id="PRU01091"/>
    </source>
</evidence>
<dbReference type="EMBL" id="CP118224">
    <property type="protein sequence ID" value="WMC11580.1"/>
    <property type="molecule type" value="Genomic_DNA"/>
</dbReference>
<feature type="domain" description="Response regulatory" evidence="8">
    <location>
        <begin position="2"/>
        <end position="116"/>
    </location>
</feature>
<dbReference type="Pfam" id="PF00072">
    <property type="entry name" value="Response_reg"/>
    <property type="match status" value="1"/>
</dbReference>
<dbReference type="Proteomes" id="UP001223802">
    <property type="component" value="Chromosome"/>
</dbReference>
<feature type="modified residue" description="4-aspartylphosphate" evidence="6">
    <location>
        <position position="51"/>
    </location>
</feature>
<proteinExistence type="predicted"/>
<dbReference type="PROSITE" id="PS51755">
    <property type="entry name" value="OMPR_PHOB"/>
    <property type="match status" value="1"/>
</dbReference>
<dbReference type="RefSeq" id="WP_306762818.1">
    <property type="nucleotide sequence ID" value="NZ_CP118224.1"/>
</dbReference>
<keyword evidence="5" id="KW-0804">Transcription</keyword>
<dbReference type="Pfam" id="PF00486">
    <property type="entry name" value="Trans_reg_C"/>
    <property type="match status" value="1"/>
</dbReference>
<dbReference type="FunFam" id="1.10.10.10:FF:000058">
    <property type="entry name" value="DNA-binding response OmpR family regulator"/>
    <property type="match status" value="1"/>
</dbReference>
<keyword evidence="4 7" id="KW-0238">DNA-binding</keyword>
<keyword evidence="11" id="KW-1185">Reference proteome</keyword>
<evidence type="ECO:0000259" key="8">
    <source>
        <dbReference type="PROSITE" id="PS50110"/>
    </source>
</evidence>
<dbReference type="Gene3D" id="6.10.250.690">
    <property type="match status" value="1"/>
</dbReference>
<dbReference type="CDD" id="cd00383">
    <property type="entry name" value="trans_reg_C"/>
    <property type="match status" value="1"/>
</dbReference>
<dbReference type="PANTHER" id="PTHR48111:SF22">
    <property type="entry name" value="REGULATOR OF RPOS"/>
    <property type="match status" value="1"/>
</dbReference>
<evidence type="ECO:0000259" key="9">
    <source>
        <dbReference type="PROSITE" id="PS51755"/>
    </source>
</evidence>
<dbReference type="KEGG" id="ope:PU634_04255"/>
<dbReference type="SUPFAM" id="SSF52172">
    <property type="entry name" value="CheY-like"/>
    <property type="match status" value="1"/>
</dbReference>
<evidence type="ECO:0000256" key="2">
    <source>
        <dbReference type="ARBA" id="ARBA00023012"/>
    </source>
</evidence>
<evidence type="ECO:0000313" key="10">
    <source>
        <dbReference type="EMBL" id="WMC11580.1"/>
    </source>
</evidence>
<dbReference type="Gene3D" id="3.40.50.2300">
    <property type="match status" value="1"/>
</dbReference>
<dbReference type="InterPro" id="IPR001867">
    <property type="entry name" value="OmpR/PhoB-type_DNA-bd"/>
</dbReference>
<evidence type="ECO:0000256" key="6">
    <source>
        <dbReference type="PROSITE-ProRule" id="PRU00169"/>
    </source>
</evidence>
<evidence type="ECO:0000256" key="4">
    <source>
        <dbReference type="ARBA" id="ARBA00023125"/>
    </source>
</evidence>
<keyword evidence="2" id="KW-0902">Two-component regulatory system</keyword>
<protein>
    <submittedName>
        <fullName evidence="10">Response regulator transcription factor</fullName>
    </submittedName>
</protein>
<keyword evidence="1 6" id="KW-0597">Phosphoprotein</keyword>
<dbReference type="GO" id="GO:0032993">
    <property type="term" value="C:protein-DNA complex"/>
    <property type="evidence" value="ECO:0007669"/>
    <property type="project" value="TreeGrafter"/>
</dbReference>
<evidence type="ECO:0000313" key="11">
    <source>
        <dbReference type="Proteomes" id="UP001223802"/>
    </source>
</evidence>
<name>A0AA50KPF6_9GAMM</name>
<dbReference type="AlphaFoldDB" id="A0AA50KPF6"/>
<dbReference type="InterPro" id="IPR011006">
    <property type="entry name" value="CheY-like_superfamily"/>
</dbReference>